<evidence type="ECO:0000256" key="3">
    <source>
        <dbReference type="ARBA" id="ARBA00022448"/>
    </source>
</evidence>
<evidence type="ECO:0000313" key="15">
    <source>
        <dbReference type="Proteomes" id="UP000305517"/>
    </source>
</evidence>
<evidence type="ECO:0000256" key="11">
    <source>
        <dbReference type="ARBA" id="ARBA00023004"/>
    </source>
</evidence>
<evidence type="ECO:0000256" key="6">
    <source>
        <dbReference type="ARBA" id="ARBA00022617"/>
    </source>
</evidence>
<evidence type="ECO:0000256" key="8">
    <source>
        <dbReference type="ARBA" id="ARBA00022723"/>
    </source>
</evidence>
<keyword evidence="3 13" id="KW-0813">Transport</keyword>
<feature type="transmembrane region" description="Helical" evidence="13">
    <location>
        <begin position="53"/>
        <end position="74"/>
    </location>
</feature>
<keyword evidence="9 13" id="KW-0249">Electron transport</keyword>
<keyword evidence="7 13" id="KW-0812">Transmembrane</keyword>
<dbReference type="GO" id="GO:0005886">
    <property type="term" value="C:plasma membrane"/>
    <property type="evidence" value="ECO:0007669"/>
    <property type="project" value="UniProtKB-SubCell"/>
</dbReference>
<comment type="caution">
    <text evidence="14">The sequence shown here is derived from an EMBL/GenBank/DDBJ whole genome shotgun (WGS) entry which is preliminary data.</text>
</comment>
<proteinExistence type="inferred from homology"/>
<feature type="transmembrane region" description="Helical" evidence="13">
    <location>
        <begin position="20"/>
        <end position="41"/>
    </location>
</feature>
<evidence type="ECO:0000256" key="9">
    <source>
        <dbReference type="ARBA" id="ARBA00022982"/>
    </source>
</evidence>
<feature type="transmembrane region" description="Helical" evidence="13">
    <location>
        <begin position="124"/>
        <end position="145"/>
    </location>
</feature>
<feature type="transmembrane region" description="Helical" evidence="13">
    <location>
        <begin position="219"/>
        <end position="237"/>
    </location>
</feature>
<dbReference type="GO" id="GO:0046872">
    <property type="term" value="F:metal ion binding"/>
    <property type="evidence" value="ECO:0007669"/>
    <property type="project" value="UniProtKB-UniRule"/>
</dbReference>
<keyword evidence="5" id="KW-0997">Cell inner membrane</keyword>
<feature type="transmembrane region" description="Helical" evidence="13">
    <location>
        <begin position="406"/>
        <end position="428"/>
    </location>
</feature>
<organism evidence="14 15">
    <name type="scientific">Hymenobacter jeollabukensis</name>
    <dbReference type="NCBI Taxonomy" id="2025313"/>
    <lineage>
        <taxon>Bacteria</taxon>
        <taxon>Pseudomonadati</taxon>
        <taxon>Bacteroidota</taxon>
        <taxon>Cytophagia</taxon>
        <taxon>Cytophagales</taxon>
        <taxon>Hymenobacteraceae</taxon>
        <taxon>Hymenobacter</taxon>
    </lineage>
</organism>
<evidence type="ECO:0000256" key="4">
    <source>
        <dbReference type="ARBA" id="ARBA00022475"/>
    </source>
</evidence>
<evidence type="ECO:0000256" key="12">
    <source>
        <dbReference type="ARBA" id="ARBA00023136"/>
    </source>
</evidence>
<dbReference type="InterPro" id="IPR002585">
    <property type="entry name" value="Cyt-d_ubiquinol_oxidase_su_1"/>
</dbReference>
<evidence type="ECO:0000256" key="10">
    <source>
        <dbReference type="ARBA" id="ARBA00022989"/>
    </source>
</evidence>
<comment type="subcellular location">
    <subcellularLocation>
        <location evidence="1">Cell inner membrane</location>
        <topology evidence="1">Multi-pass membrane protein</topology>
    </subcellularLocation>
</comment>
<keyword evidence="12 13" id="KW-0472">Membrane</keyword>
<dbReference type="PIRSF" id="PIRSF006446">
    <property type="entry name" value="Cyt_quinol_oxidase_1"/>
    <property type="match status" value="1"/>
</dbReference>
<name>A0A5R8WI82_9BACT</name>
<dbReference type="PANTHER" id="PTHR30365:SF0">
    <property type="entry name" value="CYTOCHROME BD-I UBIQUINOL OXIDASE SUBUNIT 1"/>
    <property type="match status" value="1"/>
</dbReference>
<keyword evidence="8 13" id="KW-0479">Metal-binding</keyword>
<feature type="transmembrane region" description="Helical" evidence="13">
    <location>
        <begin position="185"/>
        <end position="207"/>
    </location>
</feature>
<feature type="transmembrane region" description="Helical" evidence="13">
    <location>
        <begin position="355"/>
        <end position="375"/>
    </location>
</feature>
<feature type="transmembrane region" description="Helical" evidence="13">
    <location>
        <begin position="324"/>
        <end position="346"/>
    </location>
</feature>
<dbReference type="AlphaFoldDB" id="A0A5R8WI82"/>
<dbReference type="RefSeq" id="WP_138082440.1">
    <property type="nucleotide sequence ID" value="NZ_VAJM01000021.1"/>
</dbReference>
<sequence>MSVEILSRIQFAFTIAFHYIYPPLSIGLGVVLVGMEGMYLKTRNPLYERLTRFWIRIFALIFGIGVATGIVMEFEFGTNWATYSRYVGDIFGSALAAEGIFAFALESGFLGILLFGWNRVSPPVHFFSTIMVALGSMFSAVWIVVANSWQQTPAGFHIVGSGMTARAEVTDFWAMVFNPSSVDRLSHTIIGALLAGSSLVLSVSAWYLLKGRFVESSRAAFKIALAVATVAGLGQLFTGHHSANGVAVNQPAKLAAFEGHYAASAPADMYLLGWVDNNTQQVSGLAVPGGLSFLLHEDFKAPVKGLNSFRPADRPPVNFVFQTYHLMVAIGMALIGLTLLASFLLWRGQLWQSRWLLGVFVAAVLLPQLANQLGWYSAEVGRQPWVVYGLLRTSDALSKAVTAGQVWFSLILFTLVYALLFALFLYLLNKKIQHGPDEEELSEAHHLSPASKRNNPVISHDAPGASAAALRHVSDL</sequence>
<dbReference type="PANTHER" id="PTHR30365">
    <property type="entry name" value="CYTOCHROME D UBIQUINOL OXIDASE"/>
    <property type="match status" value="1"/>
</dbReference>
<dbReference type="GO" id="GO:0016682">
    <property type="term" value="F:oxidoreductase activity, acting on diphenols and related substances as donors, oxygen as acceptor"/>
    <property type="evidence" value="ECO:0007669"/>
    <property type="project" value="TreeGrafter"/>
</dbReference>
<dbReference type="Proteomes" id="UP000305517">
    <property type="component" value="Unassembled WGS sequence"/>
</dbReference>
<reference evidence="14 15" key="1">
    <citation type="submission" date="2019-05" db="EMBL/GenBank/DDBJ databases">
        <title>Hymenobacter edaphi sp. nov., isolated from abandoned arsenic-contaminated farmland soil.</title>
        <authorList>
            <person name="Nie L."/>
        </authorList>
    </citation>
    <scope>NUCLEOTIDE SEQUENCE [LARGE SCALE GENOMIC DNA]</scope>
    <source>
        <strain evidence="14 15">1-3-3-8</strain>
    </source>
</reference>
<feature type="transmembrane region" description="Helical" evidence="13">
    <location>
        <begin position="94"/>
        <end position="117"/>
    </location>
</feature>
<evidence type="ECO:0000256" key="13">
    <source>
        <dbReference type="PIRNR" id="PIRNR006446"/>
    </source>
</evidence>
<dbReference type="EMBL" id="VAJM01000021">
    <property type="protein sequence ID" value="TLM87824.1"/>
    <property type="molecule type" value="Genomic_DNA"/>
</dbReference>
<comment type="similarity">
    <text evidence="2 13">Belongs to the cytochrome ubiquinol oxidase subunit 1 family.</text>
</comment>
<dbReference type="OrthoDB" id="9807042at2"/>
<dbReference type="GO" id="GO:0070069">
    <property type="term" value="C:cytochrome complex"/>
    <property type="evidence" value="ECO:0007669"/>
    <property type="project" value="UniProtKB-UniRule"/>
</dbReference>
<evidence type="ECO:0000256" key="1">
    <source>
        <dbReference type="ARBA" id="ARBA00004429"/>
    </source>
</evidence>
<dbReference type="Pfam" id="PF01654">
    <property type="entry name" value="Cyt_bd_oxida_I"/>
    <property type="match status" value="1"/>
</dbReference>
<keyword evidence="4 13" id="KW-1003">Cell membrane</keyword>
<keyword evidence="6 13" id="KW-0349">Heme</keyword>
<evidence type="ECO:0000256" key="7">
    <source>
        <dbReference type="ARBA" id="ARBA00022692"/>
    </source>
</evidence>
<keyword evidence="11 13" id="KW-0408">Iron</keyword>
<keyword evidence="10 13" id="KW-1133">Transmembrane helix</keyword>
<evidence type="ECO:0000256" key="5">
    <source>
        <dbReference type="ARBA" id="ARBA00022519"/>
    </source>
</evidence>
<keyword evidence="15" id="KW-1185">Reference proteome</keyword>
<dbReference type="GO" id="GO:0019646">
    <property type="term" value="P:aerobic electron transport chain"/>
    <property type="evidence" value="ECO:0007669"/>
    <property type="project" value="InterPro"/>
</dbReference>
<accession>A0A5R8WI82</accession>
<protein>
    <submittedName>
        <fullName evidence="14">Cytochrome ubiquinol oxidase subunit I</fullName>
    </submittedName>
</protein>
<gene>
    <name evidence="14" type="ORF">FDY95_25345</name>
</gene>
<dbReference type="GO" id="GO:0020037">
    <property type="term" value="F:heme binding"/>
    <property type="evidence" value="ECO:0007669"/>
    <property type="project" value="TreeGrafter"/>
</dbReference>
<evidence type="ECO:0000256" key="2">
    <source>
        <dbReference type="ARBA" id="ARBA00009819"/>
    </source>
</evidence>
<evidence type="ECO:0000313" key="14">
    <source>
        <dbReference type="EMBL" id="TLM87824.1"/>
    </source>
</evidence>
<dbReference type="GO" id="GO:0009055">
    <property type="term" value="F:electron transfer activity"/>
    <property type="evidence" value="ECO:0007669"/>
    <property type="project" value="UniProtKB-UniRule"/>
</dbReference>